<evidence type="ECO:0000313" key="2">
    <source>
        <dbReference type="EMBL" id="TWH97411.1"/>
    </source>
</evidence>
<name>A0A562KPQ9_SPHWJ</name>
<dbReference type="AlphaFoldDB" id="A0A562KPQ9"/>
<dbReference type="NCBIfam" id="NF041748">
    <property type="entry name" value="Drt3b"/>
    <property type="match status" value="1"/>
</dbReference>
<dbReference type="InterPro" id="IPR000477">
    <property type="entry name" value="RT_dom"/>
</dbReference>
<keyword evidence="2" id="KW-0808">Transferase</keyword>
<organism evidence="2 3">
    <name type="scientific">Sphingobium wenxiniae (strain DSM 21828 / CGMCC 1.7748 / JZ-1)</name>
    <dbReference type="NCBI Taxonomy" id="595605"/>
    <lineage>
        <taxon>Bacteria</taxon>
        <taxon>Pseudomonadati</taxon>
        <taxon>Pseudomonadota</taxon>
        <taxon>Alphaproteobacteria</taxon>
        <taxon>Sphingomonadales</taxon>
        <taxon>Sphingomonadaceae</taxon>
        <taxon>Sphingobium</taxon>
    </lineage>
</organism>
<dbReference type="GO" id="GO:0003964">
    <property type="term" value="F:RNA-directed DNA polymerase activity"/>
    <property type="evidence" value="ECO:0007669"/>
    <property type="project" value="UniProtKB-KW"/>
</dbReference>
<proteinExistence type="predicted"/>
<dbReference type="Pfam" id="PF00078">
    <property type="entry name" value="RVT_1"/>
    <property type="match status" value="1"/>
</dbReference>
<dbReference type="CDD" id="cd01646">
    <property type="entry name" value="RT_Bac_retron_I"/>
    <property type="match status" value="1"/>
</dbReference>
<accession>A0A562KPQ9</accession>
<dbReference type="PROSITE" id="PS50878">
    <property type="entry name" value="RT_POL"/>
    <property type="match status" value="1"/>
</dbReference>
<sequence length="644" mass="74065">MSDASRSLLARSLLTDTLPYEVPVIFSNDKLHSALSATMPSQVARLWEKMRSGRKDYTIPYNYEIAKDDNRTTTLSIVHPRIQEEMAAFYEAHNSSLLSHCADGRISLRRPVNLASPYVSSQTVDVEGRLRLGVAQILVDEEQPDVSHLPSYFAYGKYNLLGKFIGSREFIRLEGRYLRYRTLDISKCFYNIYSHTVNWAVKDKLLAKEFKSAYSFEAQFDKLMQRANYNETNGIVVGPEFSRVFAEIILQRVDQKVIDKLAVDGLVFNKDYEIRRYVDDFFVFSNATETLDKVENEIRAQLEFYKLYVNEKKVETFTRPFVSKLSLARQEVGSLLRNVRSALHDLRKSADPKDARRHHRHLKALMGEIRLVVSKHEIAFANISGWVMSRLKRLSRVAMSSMKGELPEGMQALIGDVVVTIVEQMFYICAIDTRVRSTYSIAQLCLSLRENMSLFSEEQQDLIAHVIMDQCLAILRATRSREGERFGRRDSVEVFNLLIVGALFVGPEFMRSSEVQEVLRAFYDNERISYFAFITLKFCYLRDVSRFSSELAAINDLVEARITASSVDFMRDTEEYLLLNEWISSPDLSAPKKRDVLNLIFGAELFGKNATQELGRWTGFVDWSGLSVYHLLAKKELRPVYAWG</sequence>
<gene>
    <name evidence="2" type="ORF">IQ35_00002</name>
</gene>
<keyword evidence="2" id="KW-0695">RNA-directed DNA polymerase</keyword>
<reference evidence="2 3" key="1">
    <citation type="journal article" date="2015" name="Stand. Genomic Sci.">
        <title>Genomic Encyclopedia of Bacterial and Archaeal Type Strains, Phase III: the genomes of soil and plant-associated and newly described type strains.</title>
        <authorList>
            <person name="Whitman W.B."/>
            <person name="Woyke T."/>
            <person name="Klenk H.P."/>
            <person name="Zhou Y."/>
            <person name="Lilburn T.G."/>
            <person name="Beck B.J."/>
            <person name="De Vos P."/>
            <person name="Vandamme P."/>
            <person name="Eisen J.A."/>
            <person name="Garrity G."/>
            <person name="Hugenholtz P."/>
            <person name="Kyrpides N.C."/>
        </authorList>
    </citation>
    <scope>NUCLEOTIDE SEQUENCE [LARGE SCALE GENOMIC DNA]</scope>
    <source>
        <strain evidence="2 3">CGMCC 1.7748</strain>
    </source>
</reference>
<keyword evidence="2" id="KW-0548">Nucleotidyltransferase</keyword>
<dbReference type="RefSeq" id="WP_145071477.1">
    <property type="nucleotide sequence ID" value="NZ_JACIIY010000001.1"/>
</dbReference>
<protein>
    <submittedName>
        <fullName evidence="2">Reverse transcriptase (RNA-dependent DNA polymerase)</fullName>
    </submittedName>
</protein>
<dbReference type="EMBL" id="VLKK01000001">
    <property type="protein sequence ID" value="TWH97411.1"/>
    <property type="molecule type" value="Genomic_DNA"/>
</dbReference>
<evidence type="ECO:0000313" key="3">
    <source>
        <dbReference type="Proteomes" id="UP000316624"/>
    </source>
</evidence>
<evidence type="ECO:0000259" key="1">
    <source>
        <dbReference type="PROSITE" id="PS50878"/>
    </source>
</evidence>
<comment type="caution">
    <text evidence="2">The sequence shown here is derived from an EMBL/GenBank/DDBJ whole genome shotgun (WGS) entry which is preliminary data.</text>
</comment>
<keyword evidence="3" id="KW-1185">Reference proteome</keyword>
<dbReference type="Proteomes" id="UP000316624">
    <property type="component" value="Unassembled WGS sequence"/>
</dbReference>
<feature type="domain" description="Reverse transcriptase" evidence="1">
    <location>
        <begin position="1"/>
        <end position="336"/>
    </location>
</feature>